<feature type="domain" description="HTH lacI-type" evidence="5">
    <location>
        <begin position="5"/>
        <end position="59"/>
    </location>
</feature>
<dbReference type="InterPro" id="IPR028082">
    <property type="entry name" value="Peripla_BP_I"/>
</dbReference>
<evidence type="ECO:0000259" key="5">
    <source>
        <dbReference type="PROSITE" id="PS50932"/>
    </source>
</evidence>
<dbReference type="Gene3D" id="1.10.260.40">
    <property type="entry name" value="lambda repressor-like DNA-binding domains"/>
    <property type="match status" value="1"/>
</dbReference>
<keyword evidence="7" id="KW-1185">Reference proteome</keyword>
<dbReference type="CDD" id="cd01392">
    <property type="entry name" value="HTH_LacI"/>
    <property type="match status" value="1"/>
</dbReference>
<evidence type="ECO:0000256" key="2">
    <source>
        <dbReference type="ARBA" id="ARBA00023125"/>
    </source>
</evidence>
<dbReference type="GO" id="GO:0003700">
    <property type="term" value="F:DNA-binding transcription factor activity"/>
    <property type="evidence" value="ECO:0007669"/>
    <property type="project" value="TreeGrafter"/>
</dbReference>
<dbReference type="EMBL" id="CP063362">
    <property type="protein sequence ID" value="QRG08090.1"/>
    <property type="molecule type" value="Genomic_DNA"/>
</dbReference>
<reference evidence="6 7" key="1">
    <citation type="submission" date="2020-10" db="EMBL/GenBank/DDBJ databases">
        <title>Degradation of 1,4-Dioxane by Xanthobacter sp. YN2, via a Novel Group-2 Soluble Di-Iron Monooxygenase.</title>
        <authorList>
            <person name="Ma F."/>
            <person name="Wang Y."/>
            <person name="Yang J."/>
            <person name="Guo H."/>
            <person name="Su D."/>
            <person name="Yu L."/>
        </authorList>
    </citation>
    <scope>NUCLEOTIDE SEQUENCE [LARGE SCALE GENOMIC DNA]</scope>
    <source>
        <strain evidence="6 7">YN2</strain>
    </source>
</reference>
<feature type="compositionally biased region" description="Pro residues" evidence="4">
    <location>
        <begin position="343"/>
        <end position="355"/>
    </location>
</feature>
<accession>A0A974PS05</accession>
<name>A0A974PS05_9HYPH</name>
<keyword evidence="1" id="KW-0805">Transcription regulation</keyword>
<keyword evidence="2" id="KW-0238">DNA-binding</keyword>
<dbReference type="RefSeq" id="WP_203195000.1">
    <property type="nucleotide sequence ID" value="NZ_CP063362.1"/>
</dbReference>
<evidence type="ECO:0000313" key="6">
    <source>
        <dbReference type="EMBL" id="QRG08090.1"/>
    </source>
</evidence>
<organism evidence="6 7">
    <name type="scientific">Xanthobacter dioxanivorans</name>
    <dbReference type="NCBI Taxonomy" id="2528964"/>
    <lineage>
        <taxon>Bacteria</taxon>
        <taxon>Pseudomonadati</taxon>
        <taxon>Pseudomonadota</taxon>
        <taxon>Alphaproteobacteria</taxon>
        <taxon>Hyphomicrobiales</taxon>
        <taxon>Xanthobacteraceae</taxon>
        <taxon>Xanthobacter</taxon>
    </lineage>
</organism>
<evidence type="ECO:0000256" key="1">
    <source>
        <dbReference type="ARBA" id="ARBA00023015"/>
    </source>
</evidence>
<dbReference type="GO" id="GO:0000976">
    <property type="term" value="F:transcription cis-regulatory region binding"/>
    <property type="evidence" value="ECO:0007669"/>
    <property type="project" value="TreeGrafter"/>
</dbReference>
<feature type="region of interest" description="Disordered" evidence="4">
    <location>
        <begin position="327"/>
        <end position="355"/>
    </location>
</feature>
<sequence>MARIVTIRTVAERAGCSIATVSRVINRSAPTSSEVEARVRTAVAELGFRPSEIGRALKTLRMRTLGVVIPSLTNPVFAASVAGMEGEARRRGHTLLLTATDYEPGREAELVETLVAQNVAGLLLTVADADHNPTLDLLDAEGIAYVLIHNEPAADARAAVCVDNAAATHALTGAMIAAGHRRIAYLAGRFSTSDRSRRRHEGYRAAMEAAGLAPEAPVELDYLGDAPSHAAALAGLFAGAGRPTAALCSNDLLALSVAGALRELGLAVPRDVSLAGFDGIALGRAMNPSLATVDTPTRRMGERAVEMLFAMLEEGEGPRVERLPFTLRPGGTLAAAPKRAVPRNPPSPPTPNPRG</sequence>
<dbReference type="PANTHER" id="PTHR30146:SF138">
    <property type="entry name" value="TRANSCRIPTIONAL REGULATORY PROTEIN"/>
    <property type="match status" value="1"/>
</dbReference>
<dbReference type="Pfam" id="PF00356">
    <property type="entry name" value="LacI"/>
    <property type="match status" value="1"/>
</dbReference>
<evidence type="ECO:0000256" key="4">
    <source>
        <dbReference type="SAM" id="MobiDB-lite"/>
    </source>
</evidence>
<evidence type="ECO:0000313" key="7">
    <source>
        <dbReference type="Proteomes" id="UP000596427"/>
    </source>
</evidence>
<dbReference type="PANTHER" id="PTHR30146">
    <property type="entry name" value="LACI-RELATED TRANSCRIPTIONAL REPRESSOR"/>
    <property type="match status" value="1"/>
</dbReference>
<dbReference type="InterPro" id="IPR010982">
    <property type="entry name" value="Lambda_DNA-bd_dom_sf"/>
</dbReference>
<dbReference type="InterPro" id="IPR046335">
    <property type="entry name" value="LacI/GalR-like_sensor"/>
</dbReference>
<gene>
    <name evidence="6" type="ORF">EZH22_07065</name>
</gene>
<dbReference type="InterPro" id="IPR000843">
    <property type="entry name" value="HTH_LacI"/>
</dbReference>
<dbReference type="SUPFAM" id="SSF47413">
    <property type="entry name" value="lambda repressor-like DNA-binding domains"/>
    <property type="match status" value="1"/>
</dbReference>
<dbReference type="SMART" id="SM00354">
    <property type="entry name" value="HTH_LACI"/>
    <property type="match status" value="1"/>
</dbReference>
<dbReference type="PROSITE" id="PS50932">
    <property type="entry name" value="HTH_LACI_2"/>
    <property type="match status" value="1"/>
</dbReference>
<dbReference type="AlphaFoldDB" id="A0A974PS05"/>
<dbReference type="Pfam" id="PF13377">
    <property type="entry name" value="Peripla_BP_3"/>
    <property type="match status" value="1"/>
</dbReference>
<dbReference type="Gene3D" id="3.40.50.2300">
    <property type="match status" value="2"/>
</dbReference>
<protein>
    <submittedName>
        <fullName evidence="6">Substrate-binding domain-containing protein</fullName>
    </submittedName>
</protein>
<dbReference type="KEGG" id="xdi:EZH22_07065"/>
<keyword evidence="3" id="KW-0804">Transcription</keyword>
<proteinExistence type="predicted"/>
<dbReference type="SUPFAM" id="SSF53822">
    <property type="entry name" value="Periplasmic binding protein-like I"/>
    <property type="match status" value="1"/>
</dbReference>
<evidence type="ECO:0000256" key="3">
    <source>
        <dbReference type="ARBA" id="ARBA00023163"/>
    </source>
</evidence>
<dbReference type="Proteomes" id="UP000596427">
    <property type="component" value="Chromosome"/>
</dbReference>